<gene>
    <name evidence="2" type="ORF">ARMOST_11227</name>
</gene>
<feature type="domain" description="BTB" evidence="1">
    <location>
        <begin position="12"/>
        <end position="93"/>
    </location>
</feature>
<evidence type="ECO:0000259" key="1">
    <source>
        <dbReference type="Pfam" id="PF00651"/>
    </source>
</evidence>
<dbReference type="Pfam" id="PF00651">
    <property type="entry name" value="BTB"/>
    <property type="match status" value="1"/>
</dbReference>
<name>A0A284RGK6_ARMOS</name>
<protein>
    <recommendedName>
        <fullName evidence="1">BTB domain-containing protein</fullName>
    </recommendedName>
</protein>
<accession>A0A284RGK6</accession>
<dbReference type="SUPFAM" id="SSF54695">
    <property type="entry name" value="POZ domain"/>
    <property type="match status" value="1"/>
</dbReference>
<keyword evidence="3" id="KW-1185">Reference proteome</keyword>
<sequence length="329" mass="37262">MAQVTAPYPFDNHDRTSDLTLQSSDKVLFHVHKSTLIVASPRFFGTDLMRSQPQGLPVLMDENSGILDTVLRFCYPVEDPAFQSLAELHRIVERMGVLDMVDVSNRARVQIRNFARADPLLAFIIAYSFNWTNEAIETADIVLNGPLFTHSSPDDIPELDDLLYPRILYRLFRCHAARCDAVYNASSGTFFDIYEYIEKAPCKTHDILPARPEDTLMPTKSWFIDYCSKLREELYRHPSLEILRTCDDFARPSALRTAAECYNCAQGDLQGLFSHYIPSTVHAHIRNALSMLEGYASSMQRKEETPACGPIVLFLISGNSRVEDQIAAD</sequence>
<dbReference type="EMBL" id="FUEG01000008">
    <property type="protein sequence ID" value="SJL07872.1"/>
    <property type="molecule type" value="Genomic_DNA"/>
</dbReference>
<evidence type="ECO:0000313" key="3">
    <source>
        <dbReference type="Proteomes" id="UP000219338"/>
    </source>
</evidence>
<reference evidence="3" key="1">
    <citation type="journal article" date="2017" name="Nat. Ecol. Evol.">
        <title>Genome expansion and lineage-specific genetic innovations in the forest pathogenic fungi Armillaria.</title>
        <authorList>
            <person name="Sipos G."/>
            <person name="Prasanna A.N."/>
            <person name="Walter M.C."/>
            <person name="O'Connor E."/>
            <person name="Balint B."/>
            <person name="Krizsan K."/>
            <person name="Kiss B."/>
            <person name="Hess J."/>
            <person name="Varga T."/>
            <person name="Slot J."/>
            <person name="Riley R."/>
            <person name="Boka B."/>
            <person name="Rigling D."/>
            <person name="Barry K."/>
            <person name="Lee J."/>
            <person name="Mihaltcheva S."/>
            <person name="LaButti K."/>
            <person name="Lipzen A."/>
            <person name="Waldron R."/>
            <person name="Moloney N.M."/>
            <person name="Sperisen C."/>
            <person name="Kredics L."/>
            <person name="Vagvoelgyi C."/>
            <person name="Patrignani A."/>
            <person name="Fitzpatrick D."/>
            <person name="Nagy I."/>
            <person name="Doyle S."/>
            <person name="Anderson J.B."/>
            <person name="Grigoriev I.V."/>
            <person name="Gueldener U."/>
            <person name="Muensterkoetter M."/>
            <person name="Nagy L.G."/>
        </authorList>
    </citation>
    <scope>NUCLEOTIDE SEQUENCE [LARGE SCALE GENOMIC DNA]</scope>
    <source>
        <strain evidence="3">C18/9</strain>
    </source>
</reference>
<dbReference type="AlphaFoldDB" id="A0A284RGK6"/>
<dbReference type="OrthoDB" id="3164835at2759"/>
<dbReference type="InterPro" id="IPR011333">
    <property type="entry name" value="SKP1/BTB/POZ_sf"/>
</dbReference>
<evidence type="ECO:0000313" key="2">
    <source>
        <dbReference type="EMBL" id="SJL07872.1"/>
    </source>
</evidence>
<dbReference type="InterPro" id="IPR000210">
    <property type="entry name" value="BTB/POZ_dom"/>
</dbReference>
<dbReference type="Proteomes" id="UP000219338">
    <property type="component" value="Unassembled WGS sequence"/>
</dbReference>
<dbReference type="OMA" id="KTHDILP"/>
<proteinExistence type="predicted"/>
<organism evidence="2 3">
    <name type="scientific">Armillaria ostoyae</name>
    <name type="common">Armillaria root rot fungus</name>
    <dbReference type="NCBI Taxonomy" id="47428"/>
    <lineage>
        <taxon>Eukaryota</taxon>
        <taxon>Fungi</taxon>
        <taxon>Dikarya</taxon>
        <taxon>Basidiomycota</taxon>
        <taxon>Agaricomycotina</taxon>
        <taxon>Agaricomycetes</taxon>
        <taxon>Agaricomycetidae</taxon>
        <taxon>Agaricales</taxon>
        <taxon>Marasmiineae</taxon>
        <taxon>Physalacriaceae</taxon>
        <taxon>Armillaria</taxon>
    </lineage>
</organism>